<feature type="compositionally biased region" description="Low complexity" evidence="1">
    <location>
        <begin position="180"/>
        <end position="189"/>
    </location>
</feature>
<evidence type="ECO:0000313" key="3">
    <source>
        <dbReference type="Proteomes" id="UP000005204"/>
    </source>
</evidence>
<keyword evidence="3" id="KW-1185">Reference proteome</keyword>
<dbReference type="RefSeq" id="XP_037874128.1">
    <property type="nucleotide sequence ID" value="XM_038018200.2"/>
</dbReference>
<proteinExistence type="predicted"/>
<dbReference type="AlphaFoldDB" id="A0A8R2R8D2"/>
<dbReference type="KEGG" id="bmor:101742885"/>
<feature type="compositionally biased region" description="Basic residues" evidence="1">
    <location>
        <begin position="161"/>
        <end position="179"/>
    </location>
</feature>
<evidence type="ECO:0000256" key="1">
    <source>
        <dbReference type="SAM" id="MobiDB-lite"/>
    </source>
</evidence>
<reference evidence="2" key="2">
    <citation type="submission" date="2022-06" db="UniProtKB">
        <authorList>
            <consortium name="EnsemblMetazoa"/>
        </authorList>
    </citation>
    <scope>IDENTIFICATION</scope>
    <source>
        <strain evidence="2">p50T (Dazao)</strain>
    </source>
</reference>
<protein>
    <submittedName>
        <fullName evidence="2">Uncharacterized protein</fullName>
    </submittedName>
</protein>
<accession>A0A8R2R8D2</accession>
<feature type="compositionally biased region" description="Polar residues" evidence="1">
    <location>
        <begin position="269"/>
        <end position="278"/>
    </location>
</feature>
<feature type="compositionally biased region" description="Basic residues" evidence="1">
    <location>
        <begin position="206"/>
        <end position="228"/>
    </location>
</feature>
<sequence>MLVLALLVPALVTAEYLSDTNYTIKQTDSCPDVGYYFKRELPSNYLDPGPCFLCFCQGNGTAACWRRENRRCDAESYHYHGIGKRGTRVRRGLALGDIFFRDATRDLFNKRLPEQCKPYESSFSDGCPPVDWCIGCTVCDCDANGHWDCRVLSYCPERTTKKPKKRGGSFRRTVIRKMPIKTTPVTTVKPKTRKPTTKKPAPNKPVTKKPSIKKLQTTKRRNINRLKRQPPNNAKLQKTNKFVAPQKPVKKIIKNNSVNTKPTGRDTKSSTNPQITLSSTSQFAQEAIRKVLEAMQHFIRNDVKKGNSSLILKAIEAERIEADINKDKTLTRHKREVGKTVDVTESLGFSTDMTTNMENVSQIESLLNASTHVITEEALLISTHSPYYSYYLENNSQTINETAEILNNNETKINLTAVFYNETKPRTFRNQSLESMDDALRNANDLKFKDWPQIKFYKGNRKLLKLELIKFDNFGNNSNKSKANYTDANTNKRKVTKKFVRRIKEKKNNIKKVIKTSKNKRHETQITAIDKIKNLQNKFKSILNHITSNASTVKPKLKKHVFIKQIKRLFNKIISKKVKKYDERGNTLKIICQEFGPCNFDKNQKRLVNIKVIQLNIEIANILRTIEIIKGLLKLMNIPNKTTNSKTKVNDFHTLNLILNGNIDVADYNLTQTEKTQVDYIKMNTQLFVKSVGKFAKILQDIIVIVRKNKQQPTETNKAIVKPWNKVINDRYKKNKDENMFDAFKGLLRAYDLIHNSFVKKMYKIIKTIENVNKKQSVKRKLSTFDNLPRVRNVNKTNNISEILEKLTGLEGRIKLRSKRDVRRDDAVEYLLTVMEFLLKQNYRLDSNPADDGIDLLLDAIRNTPDIKTTKKKVLEDVSIDTNAFPNSVKLDKLTEDSVLKSETDSKYVESEEKKTIVSTTDNVEASEDDDDRDYDDKYVFNRRVKKVKNDTKIASTTENTIHTTNSIRLNPDSSKLQMINFEISNNDDQKYDVYIADKDVIFNTSTEITTSDQGIRKAASDDEIIDATQSINMSKLDWFGDNDKEIREVRSEKNKIESSTSTDTPVSTRSTKVVEDNVSGITKEIKEEEKKTKSIEEIMIKKQMELLNSLDYETERILTDTSESKDEEKYSEINSYFV</sequence>
<organism evidence="2 3">
    <name type="scientific">Bombyx mori</name>
    <name type="common">Silk moth</name>
    <dbReference type="NCBI Taxonomy" id="7091"/>
    <lineage>
        <taxon>Eukaryota</taxon>
        <taxon>Metazoa</taxon>
        <taxon>Ecdysozoa</taxon>
        <taxon>Arthropoda</taxon>
        <taxon>Hexapoda</taxon>
        <taxon>Insecta</taxon>
        <taxon>Pterygota</taxon>
        <taxon>Neoptera</taxon>
        <taxon>Endopterygota</taxon>
        <taxon>Lepidoptera</taxon>
        <taxon>Glossata</taxon>
        <taxon>Ditrysia</taxon>
        <taxon>Bombycoidea</taxon>
        <taxon>Bombycidae</taxon>
        <taxon>Bombycinae</taxon>
        <taxon>Bombyx</taxon>
    </lineage>
</organism>
<dbReference type="GeneID" id="101742885"/>
<evidence type="ECO:0000313" key="2">
    <source>
        <dbReference type="EnsemblMetazoa" id="XP_037874128.1"/>
    </source>
</evidence>
<reference evidence="3" key="1">
    <citation type="journal article" date="2008" name="Insect Biochem. Mol. Biol.">
        <title>The genome of a lepidopteran model insect, the silkworm Bombyx mori.</title>
        <authorList>
            <consortium name="International Silkworm Genome Consortium"/>
        </authorList>
    </citation>
    <scope>NUCLEOTIDE SEQUENCE [LARGE SCALE GENOMIC DNA]</scope>
    <source>
        <strain evidence="3">p50T</strain>
    </source>
</reference>
<feature type="compositionally biased region" description="Polar residues" evidence="1">
    <location>
        <begin position="230"/>
        <end position="240"/>
    </location>
</feature>
<dbReference type="EnsemblMetazoa" id="XM_038018200.1">
    <property type="protein sequence ID" value="XP_037874128.1"/>
    <property type="gene ID" value="LOC101742885"/>
</dbReference>
<dbReference type="Proteomes" id="UP000005204">
    <property type="component" value="Unassembled WGS sequence"/>
</dbReference>
<feature type="region of interest" description="Disordered" evidence="1">
    <location>
        <begin position="160"/>
        <end position="278"/>
    </location>
</feature>
<feature type="region of interest" description="Disordered" evidence="1">
    <location>
        <begin position="911"/>
        <end position="933"/>
    </location>
</feature>
<name>A0A8R2R8D2_BOMMO</name>